<dbReference type="Pfam" id="PF02894">
    <property type="entry name" value="GFO_IDH_MocA_C"/>
    <property type="match status" value="1"/>
</dbReference>
<dbReference type="GO" id="GO:0000166">
    <property type="term" value="F:nucleotide binding"/>
    <property type="evidence" value="ECO:0007669"/>
    <property type="project" value="InterPro"/>
</dbReference>
<dbReference type="AlphaFoldDB" id="A0A7W5E3T9"/>
<dbReference type="InterPro" id="IPR000683">
    <property type="entry name" value="Gfo/Idh/MocA-like_OxRdtase_N"/>
</dbReference>
<gene>
    <name evidence="3" type="ORF">FHS27_005438</name>
</gene>
<evidence type="ECO:0000313" key="4">
    <source>
        <dbReference type="Proteomes" id="UP000536179"/>
    </source>
</evidence>
<dbReference type="InterPro" id="IPR036291">
    <property type="entry name" value="NAD(P)-bd_dom_sf"/>
</dbReference>
<feature type="domain" description="Gfo/Idh/MocA-like oxidoreductase C-terminal" evidence="2">
    <location>
        <begin position="282"/>
        <end position="479"/>
    </location>
</feature>
<feature type="domain" description="Gfo/Idh/MocA-like oxidoreductase N-terminal" evidence="1">
    <location>
        <begin position="95"/>
        <end position="219"/>
    </location>
</feature>
<name>A0A7W5E3T9_9BACT</name>
<organism evidence="3 4">
    <name type="scientific">Aporhodopirellula rubra</name>
    <dbReference type="NCBI Taxonomy" id="980271"/>
    <lineage>
        <taxon>Bacteria</taxon>
        <taxon>Pseudomonadati</taxon>
        <taxon>Planctomycetota</taxon>
        <taxon>Planctomycetia</taxon>
        <taxon>Pirellulales</taxon>
        <taxon>Pirellulaceae</taxon>
        <taxon>Aporhodopirellula</taxon>
    </lineage>
</organism>
<dbReference type="Proteomes" id="UP000536179">
    <property type="component" value="Unassembled WGS sequence"/>
</dbReference>
<keyword evidence="4" id="KW-1185">Reference proteome</keyword>
<dbReference type="EMBL" id="JACHXU010000025">
    <property type="protein sequence ID" value="MBB3209598.1"/>
    <property type="molecule type" value="Genomic_DNA"/>
</dbReference>
<evidence type="ECO:0000259" key="2">
    <source>
        <dbReference type="Pfam" id="PF02894"/>
    </source>
</evidence>
<dbReference type="PANTHER" id="PTHR43818:SF5">
    <property type="entry name" value="OXIDOREDUCTASE FAMILY PROTEIN"/>
    <property type="match status" value="1"/>
</dbReference>
<protein>
    <submittedName>
        <fullName evidence="3">Putative dehydrogenase</fullName>
    </submittedName>
</protein>
<dbReference type="PANTHER" id="PTHR43818">
    <property type="entry name" value="BCDNA.GH03377"/>
    <property type="match status" value="1"/>
</dbReference>
<sequence>MIATTIAAALANGAFGVRTFRDEMVCETLFHEEPFRVKPFRDQPAAYFPTHRNFIVIGPIAMDRRSFLTRSTLAASTAALIANQAYAAPNTTPRRVGLIGCGWYGKCDLLQLLNVEPVEVVSLCDVDSKLLEECADLMQSRQKSGNRPRTYAHFADMLAEKDLDIVLVATPDHWHALAMIAAVNAGADVYVQKPTGVDTLESKAMLDAARATGRVVQVGTQRRSTPHLIEAKKRVVDEGLLGNVAFAEVCCYYHMRTNKNPPIIAPPEHLDFETWTGPAPMRGYNEVIHPRSWRAFMEYGNGIVGDMCVHMLDLVRWQLGLGWPRRISSVGGIQVQTESIANISDTQTATFDFDELDVVWTHRSWGSAPDPQYPWAAIIYGDRGTLKLSVQRYDFEPRGGGKKLSGEPLIELDRYPSDESDVKNWKMELHVASAIRGHMRDFLDAIDKRSKPVADIEQGHISSASCFMANNAMQLGRTLEFDPSTHTIPGDSEATAALKRTYRAPYQHPAG</sequence>
<dbReference type="Gene3D" id="3.30.360.10">
    <property type="entry name" value="Dihydrodipicolinate Reductase, domain 2"/>
    <property type="match status" value="1"/>
</dbReference>
<dbReference type="SUPFAM" id="SSF55347">
    <property type="entry name" value="Glyceraldehyde-3-phosphate dehydrogenase-like, C-terminal domain"/>
    <property type="match status" value="1"/>
</dbReference>
<dbReference type="Pfam" id="PF01408">
    <property type="entry name" value="GFO_IDH_MocA"/>
    <property type="match status" value="1"/>
</dbReference>
<dbReference type="SUPFAM" id="SSF51735">
    <property type="entry name" value="NAD(P)-binding Rossmann-fold domains"/>
    <property type="match status" value="1"/>
</dbReference>
<comment type="caution">
    <text evidence="3">The sequence shown here is derived from an EMBL/GenBank/DDBJ whole genome shotgun (WGS) entry which is preliminary data.</text>
</comment>
<evidence type="ECO:0000313" key="3">
    <source>
        <dbReference type="EMBL" id="MBB3209598.1"/>
    </source>
</evidence>
<reference evidence="3 4" key="1">
    <citation type="submission" date="2020-08" db="EMBL/GenBank/DDBJ databases">
        <title>Genomic Encyclopedia of Type Strains, Phase III (KMG-III): the genomes of soil and plant-associated and newly described type strains.</title>
        <authorList>
            <person name="Whitman W."/>
        </authorList>
    </citation>
    <scope>NUCLEOTIDE SEQUENCE [LARGE SCALE GENOMIC DNA]</scope>
    <source>
        <strain evidence="3 4">CECT 8075</strain>
    </source>
</reference>
<dbReference type="InterPro" id="IPR050463">
    <property type="entry name" value="Gfo/Idh/MocA_oxidrdct_glycsds"/>
</dbReference>
<accession>A0A7W5E3T9</accession>
<dbReference type="InterPro" id="IPR004104">
    <property type="entry name" value="Gfo/Idh/MocA-like_OxRdtase_C"/>
</dbReference>
<dbReference type="Gene3D" id="3.40.50.720">
    <property type="entry name" value="NAD(P)-binding Rossmann-like Domain"/>
    <property type="match status" value="1"/>
</dbReference>
<evidence type="ECO:0000259" key="1">
    <source>
        <dbReference type="Pfam" id="PF01408"/>
    </source>
</evidence>
<proteinExistence type="predicted"/>